<keyword evidence="1" id="KW-0813">Transport</keyword>
<protein>
    <recommendedName>
        <fullName evidence="5">Cation/H(+) antiporter central domain-containing protein</fullName>
    </recommendedName>
</protein>
<dbReference type="InterPro" id="IPR050794">
    <property type="entry name" value="CPA2_transporter"/>
</dbReference>
<dbReference type="InterPro" id="IPR057291">
    <property type="entry name" value="CHX17_2nd"/>
</dbReference>
<proteinExistence type="predicted"/>
<dbReference type="AlphaFoldDB" id="A0AAV5DWH7"/>
<dbReference type="PANTHER" id="PTHR32468">
    <property type="entry name" value="CATION/H + ANTIPORTER"/>
    <property type="match status" value="1"/>
</dbReference>
<reference evidence="6" key="2">
    <citation type="submission" date="2021-12" db="EMBL/GenBank/DDBJ databases">
        <title>Resequencing data analysis of finger millet.</title>
        <authorList>
            <person name="Hatakeyama M."/>
            <person name="Aluri S."/>
            <person name="Balachadran M.T."/>
            <person name="Sivarajan S.R."/>
            <person name="Poveda L."/>
            <person name="Shimizu-Inatsugi R."/>
            <person name="Schlapbach R."/>
            <person name="Sreeman S.M."/>
            <person name="Shimizu K.K."/>
        </authorList>
    </citation>
    <scope>NUCLEOTIDE SEQUENCE</scope>
</reference>
<dbReference type="Proteomes" id="UP001054889">
    <property type="component" value="Unassembled WGS sequence"/>
</dbReference>
<accession>A0AAV5DWH7</accession>
<dbReference type="GO" id="GO:0006813">
    <property type="term" value="P:potassium ion transport"/>
    <property type="evidence" value="ECO:0007669"/>
    <property type="project" value="UniProtKB-KW"/>
</dbReference>
<evidence type="ECO:0000256" key="4">
    <source>
        <dbReference type="ARBA" id="ARBA00023065"/>
    </source>
</evidence>
<organism evidence="6 7">
    <name type="scientific">Eleusine coracana subsp. coracana</name>
    <dbReference type="NCBI Taxonomy" id="191504"/>
    <lineage>
        <taxon>Eukaryota</taxon>
        <taxon>Viridiplantae</taxon>
        <taxon>Streptophyta</taxon>
        <taxon>Embryophyta</taxon>
        <taxon>Tracheophyta</taxon>
        <taxon>Spermatophyta</taxon>
        <taxon>Magnoliopsida</taxon>
        <taxon>Liliopsida</taxon>
        <taxon>Poales</taxon>
        <taxon>Poaceae</taxon>
        <taxon>PACMAD clade</taxon>
        <taxon>Chloridoideae</taxon>
        <taxon>Cynodonteae</taxon>
        <taxon>Eleusininae</taxon>
        <taxon>Eleusine</taxon>
    </lineage>
</organism>
<dbReference type="Pfam" id="PF23256">
    <property type="entry name" value="CHX17_2nd"/>
    <property type="match status" value="1"/>
</dbReference>
<evidence type="ECO:0000256" key="2">
    <source>
        <dbReference type="ARBA" id="ARBA00022538"/>
    </source>
</evidence>
<evidence type="ECO:0000259" key="5">
    <source>
        <dbReference type="Pfam" id="PF23256"/>
    </source>
</evidence>
<evidence type="ECO:0000313" key="6">
    <source>
        <dbReference type="EMBL" id="GJN14750.1"/>
    </source>
</evidence>
<evidence type="ECO:0000256" key="1">
    <source>
        <dbReference type="ARBA" id="ARBA00022448"/>
    </source>
</evidence>
<dbReference type="GO" id="GO:0012505">
    <property type="term" value="C:endomembrane system"/>
    <property type="evidence" value="ECO:0007669"/>
    <property type="project" value="TreeGrafter"/>
</dbReference>
<keyword evidence="2" id="KW-0633">Potassium transport</keyword>
<name>A0AAV5DWH7_ELECO</name>
<keyword evidence="7" id="KW-1185">Reference proteome</keyword>
<dbReference type="EMBL" id="BQKI01000071">
    <property type="protein sequence ID" value="GJN14750.1"/>
    <property type="molecule type" value="Genomic_DNA"/>
</dbReference>
<dbReference type="PANTHER" id="PTHR32468:SF164">
    <property type="entry name" value="OS05G0485000 PROTEIN"/>
    <property type="match status" value="1"/>
</dbReference>
<dbReference type="GO" id="GO:0098662">
    <property type="term" value="P:inorganic cation transmembrane transport"/>
    <property type="evidence" value="ECO:0007669"/>
    <property type="project" value="TreeGrafter"/>
</dbReference>
<dbReference type="GO" id="GO:0006885">
    <property type="term" value="P:regulation of pH"/>
    <property type="evidence" value="ECO:0007669"/>
    <property type="project" value="TreeGrafter"/>
</dbReference>
<comment type="caution">
    <text evidence="6">The sequence shown here is derived from an EMBL/GenBank/DDBJ whole genome shotgun (WGS) entry which is preliminary data.</text>
</comment>
<feature type="domain" description="Cation/H(+) antiporter central" evidence="5">
    <location>
        <begin position="29"/>
        <end position="157"/>
    </location>
</feature>
<sequence>MLACVHTTRNVPSIISLLELSNPTKRSPIFIYALHLVELTGRASNMLAAQHHSAASSGSTTSDHMFNAFENYEESVGGVSVQSLTAVSPYATMHEDVSVLAEDKHVSLIVLPFHKQQTVDGGMEPINASLRGFNESILAAAPCSVGILVDRGLSAAAARLAAVHHVARCSSSAGPTTGKASPTRGGWWRTRACASPSCASSRPTTPRRR</sequence>
<evidence type="ECO:0000256" key="3">
    <source>
        <dbReference type="ARBA" id="ARBA00022958"/>
    </source>
</evidence>
<gene>
    <name evidence="6" type="primary">gb01607</name>
    <name evidence="6" type="ORF">PR202_gb01607</name>
</gene>
<keyword evidence="4" id="KW-0406">Ion transport</keyword>
<evidence type="ECO:0000313" key="7">
    <source>
        <dbReference type="Proteomes" id="UP001054889"/>
    </source>
</evidence>
<keyword evidence="3" id="KW-0630">Potassium</keyword>
<reference evidence="6" key="1">
    <citation type="journal article" date="2018" name="DNA Res.">
        <title>Multiple hybrid de novo genome assembly of finger millet, an orphan allotetraploid crop.</title>
        <authorList>
            <person name="Hatakeyama M."/>
            <person name="Aluri S."/>
            <person name="Balachadran M.T."/>
            <person name="Sivarajan S.R."/>
            <person name="Patrignani A."/>
            <person name="Gruter S."/>
            <person name="Poveda L."/>
            <person name="Shimizu-Inatsugi R."/>
            <person name="Baeten J."/>
            <person name="Francoijs K.J."/>
            <person name="Nataraja K.N."/>
            <person name="Reddy Y.A.N."/>
            <person name="Phadnis S."/>
            <person name="Ravikumar R.L."/>
            <person name="Schlapbach R."/>
            <person name="Sreeman S.M."/>
            <person name="Shimizu K.K."/>
        </authorList>
    </citation>
    <scope>NUCLEOTIDE SEQUENCE</scope>
</reference>